<dbReference type="GO" id="GO:0000278">
    <property type="term" value="P:mitotic cell cycle"/>
    <property type="evidence" value="ECO:0007669"/>
    <property type="project" value="TreeGrafter"/>
</dbReference>
<protein>
    <recommendedName>
        <fullName evidence="3">Protein kinase domain-containing protein</fullName>
    </recommendedName>
</protein>
<dbReference type="KEGG" id="vde:111250293"/>
<dbReference type="PANTHER" id="PTHR24419:SF18">
    <property type="entry name" value="SERINE_THREONINE-PROTEIN KINASE HASPIN"/>
    <property type="match status" value="1"/>
</dbReference>
<feature type="compositionally biased region" description="Basic residues" evidence="2">
    <location>
        <begin position="69"/>
        <end position="78"/>
    </location>
</feature>
<evidence type="ECO:0000259" key="3">
    <source>
        <dbReference type="PROSITE" id="PS50011"/>
    </source>
</evidence>
<dbReference type="Gene3D" id="1.10.510.10">
    <property type="entry name" value="Transferase(Phosphotransferase) domain 1"/>
    <property type="match status" value="1"/>
</dbReference>
<evidence type="ECO:0000256" key="2">
    <source>
        <dbReference type="SAM" id="MobiDB-lite"/>
    </source>
</evidence>
<dbReference type="InParanoid" id="A0A7M7MGV5"/>
<dbReference type="Proteomes" id="UP000594260">
    <property type="component" value="Unplaced"/>
</dbReference>
<feature type="region of interest" description="Disordered" evidence="2">
    <location>
        <begin position="514"/>
        <end position="566"/>
    </location>
</feature>
<keyword evidence="1" id="KW-0067">ATP-binding</keyword>
<evidence type="ECO:0000256" key="1">
    <source>
        <dbReference type="PROSITE-ProRule" id="PRU10141"/>
    </source>
</evidence>
<evidence type="ECO:0000313" key="4">
    <source>
        <dbReference type="EnsemblMetazoa" id="XP_022661041"/>
    </source>
</evidence>
<dbReference type="AlphaFoldDB" id="A0A7M7MGV5"/>
<feature type="domain" description="Protein kinase" evidence="3">
    <location>
        <begin position="856"/>
        <end position="1201"/>
    </location>
</feature>
<reference evidence="4" key="1">
    <citation type="submission" date="2021-01" db="UniProtKB">
        <authorList>
            <consortium name="EnsemblMetazoa"/>
        </authorList>
    </citation>
    <scope>IDENTIFICATION</scope>
</reference>
<dbReference type="Gene3D" id="3.30.200.20">
    <property type="entry name" value="Phosphorylase Kinase, domain 1"/>
    <property type="match status" value="1"/>
</dbReference>
<organism evidence="4 5">
    <name type="scientific">Varroa destructor</name>
    <name type="common">Honeybee mite</name>
    <dbReference type="NCBI Taxonomy" id="109461"/>
    <lineage>
        <taxon>Eukaryota</taxon>
        <taxon>Metazoa</taxon>
        <taxon>Ecdysozoa</taxon>
        <taxon>Arthropoda</taxon>
        <taxon>Chelicerata</taxon>
        <taxon>Arachnida</taxon>
        <taxon>Acari</taxon>
        <taxon>Parasitiformes</taxon>
        <taxon>Mesostigmata</taxon>
        <taxon>Gamasina</taxon>
        <taxon>Dermanyssoidea</taxon>
        <taxon>Varroidae</taxon>
        <taxon>Varroa</taxon>
    </lineage>
</organism>
<feature type="region of interest" description="Disordered" evidence="2">
    <location>
        <begin position="448"/>
        <end position="477"/>
    </location>
</feature>
<dbReference type="RefSeq" id="XP_022661041.1">
    <property type="nucleotide sequence ID" value="XM_022805306.1"/>
</dbReference>
<feature type="compositionally biased region" description="Low complexity" evidence="2">
    <location>
        <begin position="30"/>
        <end position="40"/>
    </location>
</feature>
<dbReference type="InterPro" id="IPR017441">
    <property type="entry name" value="Protein_kinase_ATP_BS"/>
</dbReference>
<dbReference type="GeneID" id="111250293"/>
<feature type="region of interest" description="Disordered" evidence="2">
    <location>
        <begin position="24"/>
        <end position="79"/>
    </location>
</feature>
<dbReference type="OrthoDB" id="6421756at2759"/>
<accession>A0A7M7MGV5</accession>
<dbReference type="GO" id="GO:0005524">
    <property type="term" value="F:ATP binding"/>
    <property type="evidence" value="ECO:0007669"/>
    <property type="project" value="UniProtKB-UniRule"/>
</dbReference>
<dbReference type="GO" id="GO:0005634">
    <property type="term" value="C:nucleus"/>
    <property type="evidence" value="ECO:0007669"/>
    <property type="project" value="TreeGrafter"/>
</dbReference>
<dbReference type="PROSITE" id="PS00107">
    <property type="entry name" value="PROTEIN_KINASE_ATP"/>
    <property type="match status" value="1"/>
</dbReference>
<feature type="compositionally biased region" description="Basic and acidic residues" evidence="2">
    <location>
        <begin position="139"/>
        <end position="149"/>
    </location>
</feature>
<dbReference type="InterPro" id="IPR011009">
    <property type="entry name" value="Kinase-like_dom_sf"/>
</dbReference>
<feature type="compositionally biased region" description="Low complexity" evidence="2">
    <location>
        <begin position="618"/>
        <end position="633"/>
    </location>
</feature>
<proteinExistence type="predicted"/>
<dbReference type="PANTHER" id="PTHR24419">
    <property type="entry name" value="INTERLEUKIN-1 RECEPTOR-ASSOCIATED KINASE"/>
    <property type="match status" value="1"/>
</dbReference>
<keyword evidence="1" id="KW-0547">Nucleotide-binding</keyword>
<feature type="compositionally biased region" description="Polar residues" evidence="2">
    <location>
        <begin position="664"/>
        <end position="673"/>
    </location>
</feature>
<feature type="compositionally biased region" description="Basic and acidic residues" evidence="2">
    <location>
        <begin position="527"/>
        <end position="545"/>
    </location>
</feature>
<dbReference type="SUPFAM" id="SSF56112">
    <property type="entry name" value="Protein kinase-like (PK-like)"/>
    <property type="match status" value="1"/>
</dbReference>
<dbReference type="Pfam" id="PF12330">
    <property type="entry name" value="Haspin_kinase"/>
    <property type="match status" value="1"/>
</dbReference>
<feature type="compositionally biased region" description="Polar residues" evidence="2">
    <location>
        <begin position="718"/>
        <end position="732"/>
    </location>
</feature>
<feature type="region of interest" description="Disordered" evidence="2">
    <location>
        <begin position="379"/>
        <end position="406"/>
    </location>
</feature>
<dbReference type="SMART" id="SM00220">
    <property type="entry name" value="S_TKc"/>
    <property type="match status" value="1"/>
</dbReference>
<dbReference type="GO" id="GO:0072354">
    <property type="term" value="F:histone H3T3 kinase activity"/>
    <property type="evidence" value="ECO:0007669"/>
    <property type="project" value="TreeGrafter"/>
</dbReference>
<evidence type="ECO:0000313" key="5">
    <source>
        <dbReference type="Proteomes" id="UP000594260"/>
    </source>
</evidence>
<dbReference type="GO" id="GO:0005737">
    <property type="term" value="C:cytoplasm"/>
    <property type="evidence" value="ECO:0007669"/>
    <property type="project" value="TreeGrafter"/>
</dbReference>
<name>A0A7M7MGV5_VARDE</name>
<feature type="compositionally biased region" description="Basic and acidic residues" evidence="2">
    <location>
        <begin position="460"/>
        <end position="474"/>
    </location>
</feature>
<dbReference type="InterPro" id="IPR000719">
    <property type="entry name" value="Prot_kinase_dom"/>
</dbReference>
<sequence length="1201" mass="133825">MWLYSINSTNSVCPRGSSLASDNLYEVDSSPEGSSSSSTSDPYRLFAFPESHSPPTPYETTRQREAARRRQAKVKAGKRQLEQNELQTCDEACRITLFENELSENARQRQACWKPAGKSNAFRTKLSQDRLGGNGKLNKSVEKKNEGLKRKAQRVIAKRRVHRIHNVNQASKDKKKVYCEVEQKLLVNQEIRDLSLKRSSSNTACASLKENVRPTLTLGHQPSKAQDEKKLDQVVTSDNAHKLLLDSDGIDRIFDSVVVMPAMYSTKANSYKADGVFRGLSACAIRKSPLLINSTRRYDGINTTAKTKIRDNVSLFKKRTVNELNSGSTDAVISGNCSNFQLQSRALMNYSPELNTEVRIGNTEQYRSEVNGAEPLLLKHAASPRQVTCDSRLKKPQQRRSQTSNNRFPREVWKGAAVRRERFAQLEGKRVKTERTVSITSIKNSNNQLSVLNKPNGRAIDGHSSDEDAKKTGTDECQSGYDQKEMARRRLVDECTQRDCYVVTARYEEPGGHTSFRHAHAATSTKVDTKQATKAVRDQAVKRSGDSGSVKGNLPKKSRTNAEMLGDSPIQILKVISRTGGAVSKNGKASRKNGNSRPKRPEIDKGRSTALANNISPKAQTTFASSKSSSLKATKTDEGPQNFLSNNDRTSAEIAIVSPKKAPKNSTKPNSASPKMAKAGLKREQTVGKTPPKKSIANPANPLIKQSKRDIKNRSPKKSQLPQDNDGRQPSASYTSILDIDLSNLECSIDETEAGISSEARNLMVKSKPVPKNRHTSQSAFVSFPRISIASLFRRSFSRLEEKHSWSEQKRPSILDEKSCRSCFVQLERIKYERVLPLVIPEYPVNFTYLLNSWDIEVVAKIGEGSFSEVFQVRKIEPSGDENTQTEYVIKVVPVGNHGQPKFDDLLPEMHMSLAGRDLQESDVNRAPTFIGLQGMHLVYGEFTDEMASACQIFATNFPDDAEHPLPSERPVDQYFIVFFTSYDGVELETILPKLTTEQKCSIVLQITLGLAAAEAAFDFEHRDLHLSNLVVSDYEINNNDTSNDDDGGCASIATTVSSDNNDHSSMIEFRVEGKSYWVNSFGKKIALIDYGMSRLVVDETLYTSFSSSILEGHNLQRKTYREQHKLVGGIGNYRTAMPETNGLWIKFLICKLFPKRPLNPNKAQYAIQVNQLYEALMLKPVCARNCLSLLAFNGNGGLPT</sequence>
<keyword evidence="5" id="KW-1185">Reference proteome</keyword>
<dbReference type="EnsemblMetazoa" id="XM_022805306">
    <property type="protein sequence ID" value="XP_022661041"/>
    <property type="gene ID" value="LOC111250293"/>
</dbReference>
<feature type="region of interest" description="Disordered" evidence="2">
    <location>
        <begin position="123"/>
        <end position="153"/>
    </location>
</feature>
<feature type="region of interest" description="Disordered" evidence="2">
    <location>
        <begin position="578"/>
        <end position="732"/>
    </location>
</feature>
<feature type="binding site" evidence="1">
    <location>
        <position position="891"/>
    </location>
    <ligand>
        <name>ATP</name>
        <dbReference type="ChEBI" id="CHEBI:30616"/>
    </ligand>
</feature>
<dbReference type="PROSITE" id="PS50011">
    <property type="entry name" value="PROTEIN_KINASE_DOM"/>
    <property type="match status" value="1"/>
</dbReference>
<dbReference type="GO" id="GO:0035556">
    <property type="term" value="P:intracellular signal transduction"/>
    <property type="evidence" value="ECO:0007669"/>
    <property type="project" value="TreeGrafter"/>
</dbReference>